<feature type="transmembrane region" description="Helical" evidence="6">
    <location>
        <begin position="55"/>
        <end position="78"/>
    </location>
</feature>
<feature type="transmembrane region" description="Helical" evidence="6">
    <location>
        <begin position="165"/>
        <end position="185"/>
    </location>
</feature>
<dbReference type="AlphaFoldDB" id="A0A8E2I6M0"/>
<dbReference type="Pfam" id="PF13520">
    <property type="entry name" value="AA_permease_2"/>
    <property type="match status" value="1"/>
</dbReference>
<evidence type="ECO:0000256" key="2">
    <source>
        <dbReference type="ARBA" id="ARBA00022475"/>
    </source>
</evidence>
<dbReference type="GO" id="GO:0022857">
    <property type="term" value="F:transmembrane transporter activity"/>
    <property type="evidence" value="ECO:0007669"/>
    <property type="project" value="InterPro"/>
</dbReference>
<keyword evidence="2" id="KW-1003">Cell membrane</keyword>
<feature type="transmembrane region" description="Helical" evidence="6">
    <location>
        <begin position="403"/>
        <end position="420"/>
    </location>
</feature>
<dbReference type="RefSeq" id="WP_139358166.1">
    <property type="nucleotide sequence ID" value="NZ_JAHLNB010000019.1"/>
</dbReference>
<evidence type="ECO:0000313" key="8">
    <source>
        <dbReference type="Proteomes" id="UP000189761"/>
    </source>
</evidence>
<evidence type="ECO:0000256" key="4">
    <source>
        <dbReference type="ARBA" id="ARBA00022989"/>
    </source>
</evidence>
<dbReference type="PANTHER" id="PTHR42770">
    <property type="entry name" value="AMINO ACID TRANSPORTER-RELATED"/>
    <property type="match status" value="1"/>
</dbReference>
<evidence type="ECO:0000256" key="6">
    <source>
        <dbReference type="SAM" id="Phobius"/>
    </source>
</evidence>
<feature type="transmembrane region" description="Helical" evidence="6">
    <location>
        <begin position="426"/>
        <end position="445"/>
    </location>
</feature>
<organism evidence="7 8">
    <name type="scientific">Heyndrickxia oleronia</name>
    <dbReference type="NCBI Taxonomy" id="38875"/>
    <lineage>
        <taxon>Bacteria</taxon>
        <taxon>Bacillati</taxon>
        <taxon>Bacillota</taxon>
        <taxon>Bacilli</taxon>
        <taxon>Bacillales</taxon>
        <taxon>Bacillaceae</taxon>
        <taxon>Heyndrickxia</taxon>
    </lineage>
</organism>
<dbReference type="Gene3D" id="1.20.1740.10">
    <property type="entry name" value="Amino acid/polyamine transporter I"/>
    <property type="match status" value="1"/>
</dbReference>
<comment type="caution">
    <text evidence="7">The sequence shown here is derived from an EMBL/GenBank/DDBJ whole genome shotgun (WGS) entry which is preliminary data.</text>
</comment>
<keyword evidence="5 6" id="KW-0472">Membrane</keyword>
<evidence type="ECO:0000313" key="7">
    <source>
        <dbReference type="EMBL" id="OOP67622.1"/>
    </source>
</evidence>
<keyword evidence="3 6" id="KW-0812">Transmembrane</keyword>
<keyword evidence="8" id="KW-1185">Reference proteome</keyword>
<accession>A0A8E2I6M0</accession>
<gene>
    <name evidence="7" type="ORF">BWZ43_14810</name>
</gene>
<feature type="transmembrane region" description="Helical" evidence="6">
    <location>
        <begin position="300"/>
        <end position="320"/>
    </location>
</feature>
<sequence>MGEKLRKTGSSTILNTAPSLKRSLSFWDLLIYGMVFMVPIAPFGIYGVVAQGSNGMVALTYLIGMVGMIFTALSYARMSEAFPIAGSVYSYAQRGINDSVGFIAGWLILLDYVFVPALLYLVSAAALGDMLPEVPSYLWVIIFIAINTVINILGIEFTARANKIIVILELIILAIFVAVGVTAIIKGINGAEFTIKPLYNDRGFNMNVIMGAVSIAVLSFLGFDGISTLAEETKDGAKSIGKACIFALLTVGFLFIIQTWVAALIWPDYQTFANPDVAFYQIAEIAGGTWLKTLTILATALSWGIANALVAQAAISRILFSMARDKKLPFVLSKIHPRFNTPYISTLFIAVVSLVVTGIFAAHIDKLSSVVNFGALSSFLFLHFSVVNYFIRKKGSKDYLRHLLLPAIGIIIIGYVWINLDETSKKLGFIWLGIGIIYLIVLKLMKKNTNLDLNG</sequence>
<feature type="transmembrane region" description="Helical" evidence="6">
    <location>
        <begin position="134"/>
        <end position="153"/>
    </location>
</feature>
<proteinExistence type="predicted"/>
<dbReference type="PIRSF" id="PIRSF006060">
    <property type="entry name" value="AA_transporter"/>
    <property type="match status" value="1"/>
</dbReference>
<dbReference type="Proteomes" id="UP000189761">
    <property type="component" value="Unassembled WGS sequence"/>
</dbReference>
<feature type="transmembrane region" description="Helical" evidence="6">
    <location>
        <begin position="370"/>
        <end position="391"/>
    </location>
</feature>
<evidence type="ECO:0000256" key="5">
    <source>
        <dbReference type="ARBA" id="ARBA00023136"/>
    </source>
</evidence>
<feature type="transmembrane region" description="Helical" evidence="6">
    <location>
        <begin position="29"/>
        <end position="49"/>
    </location>
</feature>
<keyword evidence="4 6" id="KW-1133">Transmembrane helix</keyword>
<protein>
    <submittedName>
        <fullName evidence="7">Porin</fullName>
    </submittedName>
</protein>
<dbReference type="EMBL" id="MTLA01000178">
    <property type="protein sequence ID" value="OOP67622.1"/>
    <property type="molecule type" value="Genomic_DNA"/>
</dbReference>
<comment type="subcellular location">
    <subcellularLocation>
        <location evidence="1">Cell membrane</location>
        <topology evidence="1">Multi-pass membrane protein</topology>
    </subcellularLocation>
</comment>
<evidence type="ECO:0000256" key="3">
    <source>
        <dbReference type="ARBA" id="ARBA00022692"/>
    </source>
</evidence>
<feature type="transmembrane region" description="Helical" evidence="6">
    <location>
        <begin position="99"/>
        <end position="122"/>
    </location>
</feature>
<dbReference type="InterPro" id="IPR002293">
    <property type="entry name" value="AA/rel_permease1"/>
</dbReference>
<dbReference type="GO" id="GO:0005886">
    <property type="term" value="C:plasma membrane"/>
    <property type="evidence" value="ECO:0007669"/>
    <property type="project" value="UniProtKB-SubCell"/>
</dbReference>
<feature type="transmembrane region" description="Helical" evidence="6">
    <location>
        <begin position="205"/>
        <end position="223"/>
    </location>
</feature>
<feature type="transmembrane region" description="Helical" evidence="6">
    <location>
        <begin position="244"/>
        <end position="266"/>
    </location>
</feature>
<name>A0A8E2I6M0_9BACI</name>
<dbReference type="InterPro" id="IPR050367">
    <property type="entry name" value="APC_superfamily"/>
</dbReference>
<feature type="transmembrane region" description="Helical" evidence="6">
    <location>
        <begin position="341"/>
        <end position="364"/>
    </location>
</feature>
<reference evidence="7 8" key="1">
    <citation type="submission" date="2017-01" db="EMBL/GenBank/DDBJ databases">
        <title>Draft genome sequence of Bacillus oleronius.</title>
        <authorList>
            <person name="Allam M."/>
        </authorList>
    </citation>
    <scope>NUCLEOTIDE SEQUENCE [LARGE SCALE GENOMIC DNA]</scope>
    <source>
        <strain evidence="7 8">DSM 9356</strain>
    </source>
</reference>
<evidence type="ECO:0000256" key="1">
    <source>
        <dbReference type="ARBA" id="ARBA00004651"/>
    </source>
</evidence>
<dbReference type="PANTHER" id="PTHR42770:SF16">
    <property type="entry name" value="AMINO ACID PERMEASE"/>
    <property type="match status" value="1"/>
</dbReference>